<gene>
    <name evidence="3 4" type="primary">SPATA45</name>
</gene>
<name>A0A1S3AG35_ERIEU</name>
<dbReference type="OrthoDB" id="9441981at2759"/>
<dbReference type="STRING" id="9365.ENSEEUP00000010255"/>
<organism evidence="2 3">
    <name type="scientific">Erinaceus europaeus</name>
    <name type="common">Western European hedgehog</name>
    <dbReference type="NCBI Taxonomy" id="9365"/>
    <lineage>
        <taxon>Eukaryota</taxon>
        <taxon>Metazoa</taxon>
        <taxon>Chordata</taxon>
        <taxon>Craniata</taxon>
        <taxon>Vertebrata</taxon>
        <taxon>Euteleostomi</taxon>
        <taxon>Mammalia</taxon>
        <taxon>Eutheria</taxon>
        <taxon>Laurasiatheria</taxon>
        <taxon>Eulipotyphla</taxon>
        <taxon>Erinaceidae</taxon>
        <taxon>Erinaceinae</taxon>
        <taxon>Erinaceus</taxon>
    </lineage>
</organism>
<dbReference type="RefSeq" id="XP_007534458.1">
    <property type="nucleotide sequence ID" value="XM_007534396.1"/>
</dbReference>
<dbReference type="PANTHER" id="PTHR35822:SF1">
    <property type="entry name" value="SPERMATOGENESIS-ASSOCIATED PROTEIN 45"/>
    <property type="match status" value="1"/>
</dbReference>
<dbReference type="Proteomes" id="UP001652624">
    <property type="component" value="Chromosome 19"/>
</dbReference>
<dbReference type="InParanoid" id="A0A1S3AG35"/>
<dbReference type="AlphaFoldDB" id="A0A1S3AG35"/>
<dbReference type="CTD" id="149643"/>
<evidence type="ECO:0000313" key="3">
    <source>
        <dbReference type="RefSeq" id="XP_007534458.1"/>
    </source>
</evidence>
<dbReference type="GeneID" id="103123737"/>
<dbReference type="RefSeq" id="XP_060034390.1">
    <property type="nucleotide sequence ID" value="XM_060178407.1"/>
</dbReference>
<dbReference type="InterPro" id="IPR038806">
    <property type="entry name" value="SPATA45"/>
</dbReference>
<evidence type="ECO:0000313" key="2">
    <source>
        <dbReference type="Proteomes" id="UP001652624"/>
    </source>
</evidence>
<keyword evidence="2" id="KW-1185">Reference proteome</keyword>
<proteinExistence type="predicted"/>
<evidence type="ECO:0000313" key="4">
    <source>
        <dbReference type="RefSeq" id="XP_060034390.1"/>
    </source>
</evidence>
<feature type="compositionally biased region" description="Polar residues" evidence="1">
    <location>
        <begin position="10"/>
        <end position="20"/>
    </location>
</feature>
<protein>
    <submittedName>
        <fullName evidence="3 4">Spermatogenesis-associated protein 45</fullName>
    </submittedName>
</protein>
<feature type="region of interest" description="Disordered" evidence="1">
    <location>
        <begin position="1"/>
        <end position="20"/>
    </location>
</feature>
<sequence>MASVKRTGRMNRQQKGTRQSLLEKLNEKRESNCFVERSNQVSLLRMQKRHFSEAYKSVFTKVQVKEPLPDSGRSSWVTESLSAHLEKRHFPPQNNAIFG</sequence>
<dbReference type="eggNOG" id="ENOG502T16S">
    <property type="taxonomic scope" value="Eukaryota"/>
</dbReference>
<dbReference type="PANTHER" id="PTHR35822">
    <property type="entry name" value="SPERMATOGENESIS-ASSOCIATED PROTEIN 45"/>
    <property type="match status" value="1"/>
</dbReference>
<reference evidence="3" key="1">
    <citation type="submission" date="2025-04" db="UniProtKB">
        <authorList>
            <consortium name="RefSeq"/>
        </authorList>
    </citation>
    <scope>IDENTIFICATION</scope>
</reference>
<accession>A0A1S3AG35</accession>
<evidence type="ECO:0000256" key="1">
    <source>
        <dbReference type="SAM" id="MobiDB-lite"/>
    </source>
</evidence>